<organism evidence="1 2">
    <name type="scientific">Rhabditophanes sp. KR3021</name>
    <dbReference type="NCBI Taxonomy" id="114890"/>
    <lineage>
        <taxon>Eukaryota</taxon>
        <taxon>Metazoa</taxon>
        <taxon>Ecdysozoa</taxon>
        <taxon>Nematoda</taxon>
        <taxon>Chromadorea</taxon>
        <taxon>Rhabditida</taxon>
        <taxon>Tylenchina</taxon>
        <taxon>Panagrolaimomorpha</taxon>
        <taxon>Strongyloidoidea</taxon>
        <taxon>Alloionematidae</taxon>
        <taxon>Rhabditophanes</taxon>
    </lineage>
</organism>
<proteinExistence type="predicted"/>
<dbReference type="WBParaSite" id="RSKR_0001166800.1">
    <property type="protein sequence ID" value="RSKR_0001166800.1"/>
    <property type="gene ID" value="RSKR_0001166800"/>
</dbReference>
<name>A0AC35UHM6_9BILA</name>
<accession>A0AC35UHM6</accession>
<evidence type="ECO:0000313" key="2">
    <source>
        <dbReference type="WBParaSite" id="RSKR_0001166800.1"/>
    </source>
</evidence>
<sequence>MGINIHKIAVPTEGVRQVEENVVLFEDKNNIGVGTLYICEHVILWQLLGTETGIEFDYKALNIHAVSSDFTVFPEICLLLMIDGTLTNFYELSEEEIETNTNYPTLILRFVYQDGNVYDGYNMLSECQALNPDEDDMQNGDDSEWITADTDNVEHMN</sequence>
<protein>
    <submittedName>
        <fullName evidence="2">Methylosome subunit pICln</fullName>
    </submittedName>
</protein>
<reference evidence="2" key="1">
    <citation type="submission" date="2016-11" db="UniProtKB">
        <authorList>
            <consortium name="WormBaseParasite"/>
        </authorList>
    </citation>
    <scope>IDENTIFICATION</scope>
    <source>
        <strain evidence="2">KR3021</strain>
    </source>
</reference>
<dbReference type="Proteomes" id="UP000095286">
    <property type="component" value="Unplaced"/>
</dbReference>
<evidence type="ECO:0000313" key="1">
    <source>
        <dbReference type="Proteomes" id="UP000095286"/>
    </source>
</evidence>